<dbReference type="PANTHER" id="PTHR11214">
    <property type="entry name" value="BETA-1,3-N-ACETYLGLUCOSAMINYLTRANSFERASE"/>
    <property type="match status" value="1"/>
</dbReference>
<evidence type="ECO:0000256" key="9">
    <source>
        <dbReference type="ARBA" id="ARBA00023136"/>
    </source>
</evidence>
<evidence type="ECO:0000256" key="8">
    <source>
        <dbReference type="ARBA" id="ARBA00023034"/>
    </source>
</evidence>
<dbReference type="InterPro" id="IPR002659">
    <property type="entry name" value="Glyco_trans_31"/>
</dbReference>
<dbReference type="KEGG" id="dpo:6902748"/>
<dbReference type="Gene3D" id="3.90.550.50">
    <property type="match status" value="1"/>
</dbReference>
<evidence type="ECO:0000256" key="5">
    <source>
        <dbReference type="ARBA" id="ARBA00022692"/>
    </source>
</evidence>
<protein>
    <recommendedName>
        <fullName evidence="10">Hexosyltransferase</fullName>
        <ecNumber evidence="10">2.4.1.-</ecNumber>
    </recommendedName>
</protein>
<dbReference type="EC" id="2.4.1.-" evidence="10"/>
<evidence type="ECO:0000256" key="3">
    <source>
        <dbReference type="ARBA" id="ARBA00022676"/>
    </source>
</evidence>
<evidence type="ECO:0000256" key="10">
    <source>
        <dbReference type="RuleBase" id="RU363063"/>
    </source>
</evidence>
<evidence type="ECO:0000256" key="6">
    <source>
        <dbReference type="ARBA" id="ARBA00022968"/>
    </source>
</evidence>
<evidence type="ECO:0000313" key="12">
    <source>
        <dbReference type="RefSeq" id="XP_002133262.2"/>
    </source>
</evidence>
<dbReference type="AlphaFoldDB" id="A0A6I8UYC7"/>
<comment type="similarity">
    <text evidence="2 10">Belongs to the glycosyltransferase 31 family.</text>
</comment>
<keyword evidence="8 10" id="KW-0333">Golgi apparatus</keyword>
<dbReference type="RefSeq" id="XP_002133262.2">
    <property type="nucleotide sequence ID" value="XM_002133226.3"/>
</dbReference>
<dbReference type="Pfam" id="PF01762">
    <property type="entry name" value="Galactosyl_T"/>
    <property type="match status" value="1"/>
</dbReference>
<proteinExistence type="inferred from homology"/>
<evidence type="ECO:0000256" key="4">
    <source>
        <dbReference type="ARBA" id="ARBA00022679"/>
    </source>
</evidence>
<dbReference type="InParanoid" id="A0A6I8UYC7"/>
<keyword evidence="9" id="KW-0472">Membrane</keyword>
<keyword evidence="6" id="KW-0735">Signal-anchor</keyword>
<evidence type="ECO:0000256" key="2">
    <source>
        <dbReference type="ARBA" id="ARBA00008661"/>
    </source>
</evidence>
<dbReference type="GO" id="GO:0047220">
    <property type="term" value="F:galactosylxylosylprotein 3-beta-galactosyltransferase activity"/>
    <property type="evidence" value="ECO:0007669"/>
    <property type="project" value="TreeGrafter"/>
</dbReference>
<evidence type="ECO:0000256" key="1">
    <source>
        <dbReference type="ARBA" id="ARBA00004323"/>
    </source>
</evidence>
<keyword evidence="7" id="KW-1133">Transmembrane helix</keyword>
<comment type="subcellular location">
    <subcellularLocation>
        <location evidence="1 10">Golgi apparatus membrane</location>
        <topology evidence="1 10">Single-pass type II membrane protein</topology>
    </subcellularLocation>
</comment>
<keyword evidence="3 10" id="KW-0328">Glycosyltransferase</keyword>
<dbReference type="FunCoup" id="A0A6I8UYC7">
    <property type="interactions" value="181"/>
</dbReference>
<gene>
    <name evidence="12" type="primary">beta3GalTII</name>
</gene>
<dbReference type="FunFam" id="3.90.550.50:FF:000065">
    <property type="entry name" value="Hexosyltransferase"/>
    <property type="match status" value="1"/>
</dbReference>
<keyword evidence="11" id="KW-1185">Reference proteome</keyword>
<keyword evidence="5" id="KW-0812">Transmembrane</keyword>
<dbReference type="GO" id="GO:0006024">
    <property type="term" value="P:glycosaminoglycan biosynthetic process"/>
    <property type="evidence" value="ECO:0007669"/>
    <property type="project" value="TreeGrafter"/>
</dbReference>
<keyword evidence="4" id="KW-0808">Transferase</keyword>
<dbReference type="GO" id="GO:0006493">
    <property type="term" value="P:protein O-linked glycosylation"/>
    <property type="evidence" value="ECO:0007669"/>
    <property type="project" value="TreeGrafter"/>
</dbReference>
<accession>A0A6I8UYC7</accession>
<sequence>MRRLNNLVTLFTAITAFFFGSFITKILSSVDKCPSHRSGVPKLEPHPDLFLIVLVLSGPRNVEQRNGIRETWLRLVQPLQQPYYPEDHIYLPTYGPNGHLQMELVAQQAVRLRKFISWQESLSSKGSQRTQRKIKVKHLFAIGTEQIPSGLKSELISEQVQHKDLLLLPRLADTYGNLTEKLLQALDAVTHHFNFSYLLKVDDDTYVKLDHLLNELISYDRKMLRKTPEYGHEPLPQLYWGYFNGRAVVKRKGPWKETNYYLSKSYLPYALGGGYVLSRKLCEHVVNNSQLLSTYVSEDVSVGTWLSPLRHVYRWHDPRFDTAYMARKCQTYHLLLHKRTEEMMRAIYHGQHCSGIGPSTLLAYYYDWTRTSDKCCDSIVV</sequence>
<dbReference type="PANTHER" id="PTHR11214:SF3">
    <property type="entry name" value="BETA-1,3-GALACTOSYLTRANSFERASE 6"/>
    <property type="match status" value="1"/>
</dbReference>
<dbReference type="ExpressionAtlas" id="A0A6I8UYC7">
    <property type="expression patterns" value="baseline"/>
</dbReference>
<evidence type="ECO:0000256" key="7">
    <source>
        <dbReference type="ARBA" id="ARBA00022989"/>
    </source>
</evidence>
<dbReference type="Proteomes" id="UP000001819">
    <property type="component" value="Chromosome 4"/>
</dbReference>
<organism evidence="11 12">
    <name type="scientific">Drosophila pseudoobscura pseudoobscura</name>
    <name type="common">Fruit fly</name>
    <dbReference type="NCBI Taxonomy" id="46245"/>
    <lineage>
        <taxon>Eukaryota</taxon>
        <taxon>Metazoa</taxon>
        <taxon>Ecdysozoa</taxon>
        <taxon>Arthropoda</taxon>
        <taxon>Hexapoda</taxon>
        <taxon>Insecta</taxon>
        <taxon>Pterygota</taxon>
        <taxon>Neoptera</taxon>
        <taxon>Endopterygota</taxon>
        <taxon>Diptera</taxon>
        <taxon>Brachycera</taxon>
        <taxon>Muscomorpha</taxon>
        <taxon>Ephydroidea</taxon>
        <taxon>Drosophilidae</taxon>
        <taxon>Drosophila</taxon>
        <taxon>Sophophora</taxon>
    </lineage>
</organism>
<dbReference type="GO" id="GO:0000139">
    <property type="term" value="C:Golgi membrane"/>
    <property type="evidence" value="ECO:0007669"/>
    <property type="project" value="UniProtKB-SubCell"/>
</dbReference>
<name>A0A6I8UYC7_DROPS</name>
<evidence type="ECO:0000313" key="11">
    <source>
        <dbReference type="Proteomes" id="UP000001819"/>
    </source>
</evidence>
<reference evidence="12" key="1">
    <citation type="submission" date="2025-08" db="UniProtKB">
        <authorList>
            <consortium name="RefSeq"/>
        </authorList>
    </citation>
    <scope>IDENTIFICATION</scope>
    <source>
        <strain evidence="12">MV-25-SWS-2005</strain>
        <tissue evidence="12">Whole body</tissue>
    </source>
</reference>